<evidence type="ECO:0000256" key="2">
    <source>
        <dbReference type="ARBA" id="ARBA00023285"/>
    </source>
</evidence>
<dbReference type="PANTHER" id="PTHR45833:SF1">
    <property type="entry name" value="METHIONINE SYNTHASE"/>
    <property type="match status" value="1"/>
</dbReference>
<evidence type="ECO:0000313" key="5">
    <source>
        <dbReference type="EMBL" id="GAG02623.1"/>
    </source>
</evidence>
<dbReference type="SMART" id="SM01018">
    <property type="entry name" value="B12-binding_2"/>
    <property type="match status" value="1"/>
</dbReference>
<dbReference type="EMBL" id="BARS01027937">
    <property type="protein sequence ID" value="GAG02623.1"/>
    <property type="molecule type" value="Genomic_DNA"/>
</dbReference>
<dbReference type="GO" id="GO:0005829">
    <property type="term" value="C:cytosol"/>
    <property type="evidence" value="ECO:0007669"/>
    <property type="project" value="TreeGrafter"/>
</dbReference>
<dbReference type="SUPFAM" id="SSF47644">
    <property type="entry name" value="Methionine synthase domain"/>
    <property type="match status" value="1"/>
</dbReference>
<dbReference type="InterPro" id="IPR050554">
    <property type="entry name" value="Met_Synthase/Corrinoid"/>
</dbReference>
<protein>
    <recommendedName>
        <fullName evidence="6">B12-binding domain-containing protein</fullName>
    </recommendedName>
</protein>
<dbReference type="GO" id="GO:0046872">
    <property type="term" value="F:metal ion binding"/>
    <property type="evidence" value="ECO:0007669"/>
    <property type="project" value="UniProtKB-KW"/>
</dbReference>
<feature type="domain" description="B12-binding" evidence="3">
    <location>
        <begin position="86"/>
        <end position="179"/>
    </location>
</feature>
<reference evidence="5" key="1">
    <citation type="journal article" date="2014" name="Front. Microbiol.">
        <title>High frequency of phylogenetically diverse reductive dehalogenase-homologous genes in deep subseafloor sedimentary metagenomes.</title>
        <authorList>
            <person name="Kawai M."/>
            <person name="Futagami T."/>
            <person name="Toyoda A."/>
            <person name="Takaki Y."/>
            <person name="Nishi S."/>
            <person name="Hori S."/>
            <person name="Arai W."/>
            <person name="Tsubouchi T."/>
            <person name="Morono Y."/>
            <person name="Uchiyama I."/>
            <person name="Ito T."/>
            <person name="Fujiyama A."/>
            <person name="Inagaki F."/>
            <person name="Takami H."/>
        </authorList>
    </citation>
    <scope>NUCLEOTIDE SEQUENCE</scope>
    <source>
        <strain evidence="5">Expedition CK06-06</strain>
    </source>
</reference>
<dbReference type="Gene3D" id="3.40.50.280">
    <property type="entry name" value="Cobalamin-binding domain"/>
    <property type="match status" value="1"/>
</dbReference>
<sequence>MSEELSMALVELKRDEAVEIVRSKIDGGEDPLQILEECRWGMTIVGDRFQKGEYFLAELMLSAEIFKGAVAILEPYLGKVRPPKPLGKVVLATMRGDIHDLGKNILATLLKSQGFEVHDLGVDVAPSLVVDKVKETGPDFVGFSVLITTAFDSMKQAAAMLREAGIRERFKLMIGGGVT</sequence>
<feature type="non-terminal residue" evidence="5">
    <location>
        <position position="179"/>
    </location>
</feature>
<dbReference type="PROSITE" id="PS51332">
    <property type="entry name" value="B12_BINDING"/>
    <property type="match status" value="1"/>
</dbReference>
<feature type="domain" description="B12-binding N-terminal" evidence="4">
    <location>
        <begin position="1"/>
        <end position="85"/>
    </location>
</feature>
<dbReference type="Gene3D" id="1.10.1240.10">
    <property type="entry name" value="Methionine synthase domain"/>
    <property type="match status" value="1"/>
</dbReference>
<dbReference type="GO" id="GO:0046653">
    <property type="term" value="P:tetrahydrofolate metabolic process"/>
    <property type="evidence" value="ECO:0007669"/>
    <property type="project" value="TreeGrafter"/>
</dbReference>
<dbReference type="InterPro" id="IPR036594">
    <property type="entry name" value="Meth_synthase_dom"/>
</dbReference>
<keyword evidence="1" id="KW-0479">Metal-binding</keyword>
<proteinExistence type="predicted"/>
<evidence type="ECO:0008006" key="6">
    <source>
        <dbReference type="Google" id="ProtNLM"/>
    </source>
</evidence>
<dbReference type="PROSITE" id="PS51337">
    <property type="entry name" value="B12_BINDING_NTER"/>
    <property type="match status" value="1"/>
</dbReference>
<evidence type="ECO:0000259" key="4">
    <source>
        <dbReference type="PROSITE" id="PS51337"/>
    </source>
</evidence>
<dbReference type="AlphaFoldDB" id="X0UQQ2"/>
<dbReference type="GO" id="GO:0031419">
    <property type="term" value="F:cobalamin binding"/>
    <property type="evidence" value="ECO:0007669"/>
    <property type="project" value="InterPro"/>
</dbReference>
<dbReference type="GO" id="GO:0050667">
    <property type="term" value="P:homocysteine metabolic process"/>
    <property type="evidence" value="ECO:0007669"/>
    <property type="project" value="TreeGrafter"/>
</dbReference>
<dbReference type="InterPro" id="IPR006158">
    <property type="entry name" value="Cobalamin-bd"/>
</dbReference>
<gene>
    <name evidence="5" type="ORF">S01H1_43836</name>
</gene>
<accession>X0UQQ2</accession>
<dbReference type="PANTHER" id="PTHR45833">
    <property type="entry name" value="METHIONINE SYNTHASE"/>
    <property type="match status" value="1"/>
</dbReference>
<dbReference type="GO" id="GO:0008705">
    <property type="term" value="F:methionine synthase activity"/>
    <property type="evidence" value="ECO:0007669"/>
    <property type="project" value="TreeGrafter"/>
</dbReference>
<organism evidence="5">
    <name type="scientific">marine sediment metagenome</name>
    <dbReference type="NCBI Taxonomy" id="412755"/>
    <lineage>
        <taxon>unclassified sequences</taxon>
        <taxon>metagenomes</taxon>
        <taxon>ecological metagenomes</taxon>
    </lineage>
</organism>
<dbReference type="Pfam" id="PF02310">
    <property type="entry name" value="B12-binding"/>
    <property type="match status" value="1"/>
</dbReference>
<evidence type="ECO:0000259" key="3">
    <source>
        <dbReference type="PROSITE" id="PS51332"/>
    </source>
</evidence>
<keyword evidence="2" id="KW-0170">Cobalt</keyword>
<dbReference type="InterPro" id="IPR036724">
    <property type="entry name" value="Cobalamin-bd_sf"/>
</dbReference>
<dbReference type="SUPFAM" id="SSF52242">
    <property type="entry name" value="Cobalamin (vitamin B12)-binding domain"/>
    <property type="match status" value="1"/>
</dbReference>
<dbReference type="Pfam" id="PF02607">
    <property type="entry name" value="B12-binding_2"/>
    <property type="match status" value="1"/>
</dbReference>
<name>X0UQQ2_9ZZZZ</name>
<comment type="caution">
    <text evidence="5">The sequence shown here is derived from an EMBL/GenBank/DDBJ whole genome shotgun (WGS) entry which is preliminary data.</text>
</comment>
<dbReference type="InterPro" id="IPR003759">
    <property type="entry name" value="Cbl-bd_cap"/>
</dbReference>
<evidence type="ECO:0000256" key="1">
    <source>
        <dbReference type="ARBA" id="ARBA00022723"/>
    </source>
</evidence>